<feature type="domain" description="Reverse transcriptase" evidence="18">
    <location>
        <begin position="526"/>
        <end position="706"/>
    </location>
</feature>
<feature type="compositionally biased region" description="Basic and acidic residues" evidence="16">
    <location>
        <begin position="222"/>
        <end position="240"/>
    </location>
</feature>
<keyword evidence="15" id="KW-0863">Zinc-finger</keyword>
<organism evidence="19">
    <name type="scientific">Schizaphis graminum</name>
    <name type="common">Green bug aphid</name>
    <dbReference type="NCBI Taxonomy" id="13262"/>
    <lineage>
        <taxon>Eukaryota</taxon>
        <taxon>Metazoa</taxon>
        <taxon>Ecdysozoa</taxon>
        <taxon>Arthropoda</taxon>
        <taxon>Hexapoda</taxon>
        <taxon>Insecta</taxon>
        <taxon>Pterygota</taxon>
        <taxon>Neoptera</taxon>
        <taxon>Paraneoptera</taxon>
        <taxon>Hemiptera</taxon>
        <taxon>Sternorrhyncha</taxon>
        <taxon>Aphidomorpha</taxon>
        <taxon>Aphidoidea</taxon>
        <taxon>Aphididae</taxon>
        <taxon>Aphidini</taxon>
        <taxon>Schizaphis</taxon>
    </lineage>
</organism>
<dbReference type="InterPro" id="IPR050951">
    <property type="entry name" value="Retrovirus_Pol_polyprotein"/>
</dbReference>
<dbReference type="Gene3D" id="2.40.70.10">
    <property type="entry name" value="Acid Proteases"/>
    <property type="match status" value="1"/>
</dbReference>
<dbReference type="FunFam" id="3.10.20.370:FF:000001">
    <property type="entry name" value="Retrovirus-related Pol polyprotein from transposon 17.6-like protein"/>
    <property type="match status" value="1"/>
</dbReference>
<evidence type="ECO:0000256" key="10">
    <source>
        <dbReference type="ARBA" id="ARBA00022884"/>
    </source>
</evidence>
<dbReference type="InterPro" id="IPR043128">
    <property type="entry name" value="Rev_trsase/Diguanyl_cyclase"/>
</dbReference>
<dbReference type="InterPro" id="IPR000477">
    <property type="entry name" value="RT_dom"/>
</dbReference>
<dbReference type="PANTHER" id="PTHR37984:SF5">
    <property type="entry name" value="PROTEIN NYNRIN-LIKE"/>
    <property type="match status" value="1"/>
</dbReference>
<feature type="region of interest" description="Disordered" evidence="16">
    <location>
        <begin position="210"/>
        <end position="240"/>
    </location>
</feature>
<evidence type="ECO:0000256" key="13">
    <source>
        <dbReference type="ARBA" id="ARBA00023125"/>
    </source>
</evidence>
<dbReference type="Pfam" id="PF17919">
    <property type="entry name" value="RT_RNaseH_2"/>
    <property type="match status" value="1"/>
</dbReference>
<evidence type="ECO:0000256" key="4">
    <source>
        <dbReference type="ARBA" id="ARBA00022695"/>
    </source>
</evidence>
<evidence type="ECO:0000256" key="2">
    <source>
        <dbReference type="ARBA" id="ARBA00022670"/>
    </source>
</evidence>
<keyword evidence="9" id="KW-0460">Magnesium</keyword>
<dbReference type="InterPro" id="IPR021109">
    <property type="entry name" value="Peptidase_aspartic_dom_sf"/>
</dbReference>
<dbReference type="EC" id="2.7.7.49" evidence="1"/>
<reference evidence="19" key="1">
    <citation type="submission" date="2018-04" db="EMBL/GenBank/DDBJ databases">
        <title>Transcriptome of Schizaphis graminum biotype I.</title>
        <authorList>
            <person name="Scully E.D."/>
            <person name="Geib S.M."/>
            <person name="Palmer N.A."/>
            <person name="Koch K."/>
            <person name="Bradshaw J."/>
            <person name="Heng-Moss T."/>
            <person name="Sarath G."/>
        </authorList>
    </citation>
    <scope>NUCLEOTIDE SEQUENCE</scope>
</reference>
<dbReference type="GO" id="GO:0003964">
    <property type="term" value="F:RNA-directed DNA polymerase activity"/>
    <property type="evidence" value="ECO:0007669"/>
    <property type="project" value="UniProtKB-KW"/>
</dbReference>
<evidence type="ECO:0000256" key="8">
    <source>
        <dbReference type="ARBA" id="ARBA00022801"/>
    </source>
</evidence>
<evidence type="ECO:0000256" key="1">
    <source>
        <dbReference type="ARBA" id="ARBA00012493"/>
    </source>
</evidence>
<evidence type="ECO:0000256" key="12">
    <source>
        <dbReference type="ARBA" id="ARBA00022918"/>
    </source>
</evidence>
<dbReference type="SUPFAM" id="SSF50630">
    <property type="entry name" value="Acid proteases"/>
    <property type="match status" value="1"/>
</dbReference>
<evidence type="ECO:0000256" key="3">
    <source>
        <dbReference type="ARBA" id="ARBA00022679"/>
    </source>
</evidence>
<evidence type="ECO:0000256" key="16">
    <source>
        <dbReference type="SAM" id="MobiDB-lite"/>
    </source>
</evidence>
<dbReference type="GO" id="GO:0006508">
    <property type="term" value="P:proteolysis"/>
    <property type="evidence" value="ECO:0007669"/>
    <property type="project" value="UniProtKB-KW"/>
</dbReference>
<dbReference type="SUPFAM" id="SSF56672">
    <property type="entry name" value="DNA/RNA polymerases"/>
    <property type="match status" value="1"/>
</dbReference>
<name>A0A2S2NRD0_SCHGA</name>
<sequence>MLIEQNRLLLSRILRDEDNHNNTRIQPTSSTNGYYVMPDFNNSINTFSGRESYTDARAWLKSVEGIAKLHNWPDSFKLEVVRTKLDGPSKNWYIGRTFSSWDSFVDQFNNTFVGSELCTVDRVKVMSNRVQAKSECVIEYFHHKARLCREISLPFNETKQQIVEGVYSHDLCNYLIARTHLSEDELLADINLFVNLKNTRTNRTRLTEPVKTTPNYIGNRKASSDNRDTVQRSITDAKNKPPRDISKVTCYSCGKIGHLASSCPARTCHNCHSMGHSARNCPGLRCERQDNNGGEHVSVLERSPINIVPPYMLDISIKFLNGECTDVQALVDTGSPVSLIKSTIVPYVSGVVPPKSDLVGINGSKLNIVDQFDANILHNDLDAAINLFFHVVPNDAMRNDCLLGRNFLSHPRVNLNVSDGRFVISFKQVENISFDEILSVDYTNYNRDDTDISLNIEDSLSDDIKTKIKKIYIESYVNHERVVSTTDDHRPEIRIILKSDRQFYFRPRRLSFFEKNCLQKILDDMLDKGIIQRSCSEYSSPIVLVKKKNGDFRMCVDYRELNKYVVKDRYPLPLIDDNLDLLRGKKYFTCLDLKDGFHHIYVADDSIKFTSFTTPLGQFEFLKMPFGLANGPSCFSRFIHNVFDEFIRKNEVIVYFDDIMLATDTIERHLELLSKVLMTMKNKQLEIRLDKSHFLKSEVIYLGYCVNRNGIQPNPKNVSIIENYPVPQNQKDLQSFIGLSSYFRRFIPNFAIIAKPLYSLLKKNILYEFGEEQMRSFETIKLKLGEQPLLAIYNPNAITELHCDASSHGYGSILLQKQPDNQFHPIFYYSHRTTESESRYHSYELEMLAIINSIKRFRVYLQGIKFKIVTD</sequence>
<keyword evidence="10" id="KW-0694">RNA-binding</keyword>
<evidence type="ECO:0000256" key="7">
    <source>
        <dbReference type="ARBA" id="ARBA00022759"/>
    </source>
</evidence>
<dbReference type="GO" id="GO:0004519">
    <property type="term" value="F:endonuclease activity"/>
    <property type="evidence" value="ECO:0007669"/>
    <property type="project" value="UniProtKB-KW"/>
</dbReference>
<proteinExistence type="predicted"/>
<feature type="domain" description="CCHC-type" evidence="17">
    <location>
        <begin position="250"/>
        <end position="264"/>
    </location>
</feature>
<dbReference type="GO" id="GO:0015074">
    <property type="term" value="P:DNA integration"/>
    <property type="evidence" value="ECO:0007669"/>
    <property type="project" value="UniProtKB-KW"/>
</dbReference>
<evidence type="ECO:0000313" key="19">
    <source>
        <dbReference type="EMBL" id="MBY19751.1"/>
    </source>
</evidence>
<dbReference type="GO" id="GO:0003723">
    <property type="term" value="F:RNA binding"/>
    <property type="evidence" value="ECO:0007669"/>
    <property type="project" value="UniProtKB-KW"/>
</dbReference>
<dbReference type="CDD" id="cd01647">
    <property type="entry name" value="RT_LTR"/>
    <property type="match status" value="1"/>
</dbReference>
<dbReference type="PANTHER" id="PTHR37984">
    <property type="entry name" value="PROTEIN CBG26694"/>
    <property type="match status" value="1"/>
</dbReference>
<keyword evidence="8" id="KW-0378">Hydrolase</keyword>
<evidence type="ECO:0000256" key="5">
    <source>
        <dbReference type="ARBA" id="ARBA00022722"/>
    </source>
</evidence>
<dbReference type="EMBL" id="GGMR01007132">
    <property type="protein sequence ID" value="MBY19751.1"/>
    <property type="molecule type" value="Transcribed_RNA"/>
</dbReference>
<dbReference type="CDD" id="cd09274">
    <property type="entry name" value="RNase_HI_RT_Ty3"/>
    <property type="match status" value="1"/>
</dbReference>
<evidence type="ECO:0000259" key="17">
    <source>
        <dbReference type="PROSITE" id="PS50158"/>
    </source>
</evidence>
<dbReference type="GO" id="GO:0008270">
    <property type="term" value="F:zinc ion binding"/>
    <property type="evidence" value="ECO:0007669"/>
    <property type="project" value="UniProtKB-KW"/>
</dbReference>
<keyword evidence="11" id="KW-0229">DNA integration</keyword>
<dbReference type="InterPro" id="IPR001969">
    <property type="entry name" value="Aspartic_peptidase_AS"/>
</dbReference>
<keyword evidence="6" id="KW-0064">Aspartyl protease</keyword>
<dbReference type="PROSITE" id="PS50158">
    <property type="entry name" value="ZF_CCHC"/>
    <property type="match status" value="2"/>
</dbReference>
<dbReference type="InterPro" id="IPR036875">
    <property type="entry name" value="Znf_CCHC_sf"/>
</dbReference>
<dbReference type="InterPro" id="IPR041577">
    <property type="entry name" value="RT_RNaseH_2"/>
</dbReference>
<dbReference type="AlphaFoldDB" id="A0A2S2NRD0"/>
<keyword evidence="15" id="KW-0862">Zinc</keyword>
<keyword evidence="4" id="KW-0548">Nucleotidyltransferase</keyword>
<dbReference type="Pfam" id="PF00078">
    <property type="entry name" value="RVT_1"/>
    <property type="match status" value="1"/>
</dbReference>
<dbReference type="GO" id="GO:0004190">
    <property type="term" value="F:aspartic-type endopeptidase activity"/>
    <property type="evidence" value="ECO:0007669"/>
    <property type="project" value="UniProtKB-KW"/>
</dbReference>
<keyword evidence="14" id="KW-0511">Multifunctional enzyme</keyword>
<evidence type="ECO:0000256" key="9">
    <source>
        <dbReference type="ARBA" id="ARBA00022842"/>
    </source>
</evidence>
<dbReference type="PROSITE" id="PS00141">
    <property type="entry name" value="ASP_PROTEASE"/>
    <property type="match status" value="1"/>
</dbReference>
<keyword evidence="2" id="KW-0645">Protease</keyword>
<dbReference type="SMART" id="SM00343">
    <property type="entry name" value="ZnF_C2HC"/>
    <property type="match status" value="2"/>
</dbReference>
<protein>
    <recommendedName>
        <fullName evidence="1">RNA-directed DNA polymerase</fullName>
        <ecNumber evidence="1">2.7.7.49</ecNumber>
    </recommendedName>
</protein>
<dbReference type="InterPro" id="IPR018061">
    <property type="entry name" value="Retropepsins"/>
</dbReference>
<evidence type="ECO:0000256" key="6">
    <source>
        <dbReference type="ARBA" id="ARBA00022750"/>
    </source>
</evidence>
<dbReference type="Gene3D" id="4.10.60.10">
    <property type="entry name" value="Zinc finger, CCHC-type"/>
    <property type="match status" value="1"/>
</dbReference>
<evidence type="ECO:0000256" key="15">
    <source>
        <dbReference type="PROSITE-ProRule" id="PRU00047"/>
    </source>
</evidence>
<gene>
    <name evidence="19" type="primary">pol_127</name>
    <name evidence="19" type="ORF">g.154398</name>
</gene>
<keyword evidence="7" id="KW-0255">Endonuclease</keyword>
<evidence type="ECO:0000259" key="18">
    <source>
        <dbReference type="PROSITE" id="PS50878"/>
    </source>
</evidence>
<keyword evidence="15" id="KW-0479">Metal-binding</keyword>
<keyword evidence="5" id="KW-0540">Nuclease</keyword>
<dbReference type="Gene3D" id="3.30.70.270">
    <property type="match status" value="2"/>
</dbReference>
<dbReference type="InterPro" id="IPR043502">
    <property type="entry name" value="DNA/RNA_pol_sf"/>
</dbReference>
<keyword evidence="12" id="KW-0695">RNA-directed DNA polymerase</keyword>
<keyword evidence="13" id="KW-0238">DNA-binding</keyword>
<dbReference type="SUPFAM" id="SSF57756">
    <property type="entry name" value="Retrovirus zinc finger-like domains"/>
    <property type="match status" value="1"/>
</dbReference>
<keyword evidence="3" id="KW-0808">Transferase</keyword>
<dbReference type="InterPro" id="IPR001878">
    <property type="entry name" value="Znf_CCHC"/>
</dbReference>
<feature type="domain" description="CCHC-type" evidence="17">
    <location>
        <begin position="268"/>
        <end position="282"/>
    </location>
</feature>
<evidence type="ECO:0000256" key="14">
    <source>
        <dbReference type="ARBA" id="ARBA00023268"/>
    </source>
</evidence>
<dbReference type="GO" id="GO:0003677">
    <property type="term" value="F:DNA binding"/>
    <property type="evidence" value="ECO:0007669"/>
    <property type="project" value="UniProtKB-KW"/>
</dbReference>
<accession>A0A2S2NRD0</accession>
<dbReference type="Gene3D" id="3.10.10.10">
    <property type="entry name" value="HIV Type 1 Reverse Transcriptase, subunit A, domain 1"/>
    <property type="match status" value="1"/>
</dbReference>
<dbReference type="Pfam" id="PF00077">
    <property type="entry name" value="RVP"/>
    <property type="match status" value="1"/>
</dbReference>
<dbReference type="PROSITE" id="PS50878">
    <property type="entry name" value="RT_POL"/>
    <property type="match status" value="1"/>
</dbReference>
<dbReference type="Pfam" id="PF00098">
    <property type="entry name" value="zf-CCHC"/>
    <property type="match status" value="1"/>
</dbReference>
<evidence type="ECO:0000256" key="11">
    <source>
        <dbReference type="ARBA" id="ARBA00022908"/>
    </source>
</evidence>
<dbReference type="FunFam" id="3.30.70.270:FF:000020">
    <property type="entry name" value="Transposon Tf2-6 polyprotein-like Protein"/>
    <property type="match status" value="1"/>
</dbReference>